<evidence type="ECO:0000313" key="7">
    <source>
        <dbReference type="EMBL" id="KFM76514.1"/>
    </source>
</evidence>
<feature type="region of interest" description="Disordered" evidence="6">
    <location>
        <begin position="251"/>
        <end position="757"/>
    </location>
</feature>
<dbReference type="InterPro" id="IPR051483">
    <property type="entry name" value="MAP7_domain-containing"/>
</dbReference>
<feature type="compositionally biased region" description="Polar residues" evidence="6">
    <location>
        <begin position="743"/>
        <end position="757"/>
    </location>
</feature>
<feature type="compositionally biased region" description="Polar residues" evidence="6">
    <location>
        <begin position="683"/>
        <end position="699"/>
    </location>
</feature>
<feature type="compositionally biased region" description="Basic and acidic residues" evidence="6">
    <location>
        <begin position="57"/>
        <end position="68"/>
    </location>
</feature>
<accession>A0A087UGM5</accession>
<dbReference type="OMA" id="VESQTIN"/>
<dbReference type="PANTHER" id="PTHR15073">
    <property type="entry name" value="MICROTUBULE-ASSOCIATED PROTEIN"/>
    <property type="match status" value="1"/>
</dbReference>
<evidence type="ECO:0000256" key="1">
    <source>
        <dbReference type="ARBA" id="ARBA00004245"/>
    </source>
</evidence>
<feature type="compositionally biased region" description="Basic and acidic residues" evidence="6">
    <location>
        <begin position="88"/>
        <end position="110"/>
    </location>
</feature>
<feature type="non-terminal residue" evidence="7">
    <location>
        <position position="1504"/>
    </location>
</feature>
<feature type="region of interest" description="Disordered" evidence="6">
    <location>
        <begin position="1"/>
        <end position="20"/>
    </location>
</feature>
<dbReference type="GO" id="GO:0000226">
    <property type="term" value="P:microtubule cytoskeleton organization"/>
    <property type="evidence" value="ECO:0007669"/>
    <property type="project" value="InterPro"/>
</dbReference>
<evidence type="ECO:0000256" key="4">
    <source>
        <dbReference type="ARBA" id="ARBA00023054"/>
    </source>
</evidence>
<feature type="compositionally biased region" description="Basic residues" evidence="6">
    <location>
        <begin position="650"/>
        <end position="663"/>
    </location>
</feature>
<feature type="compositionally biased region" description="Basic residues" evidence="6">
    <location>
        <begin position="352"/>
        <end position="362"/>
    </location>
</feature>
<evidence type="ECO:0000256" key="5">
    <source>
        <dbReference type="ARBA" id="ARBA00023212"/>
    </source>
</evidence>
<evidence type="ECO:0000256" key="3">
    <source>
        <dbReference type="ARBA" id="ARBA00022490"/>
    </source>
</evidence>
<dbReference type="STRING" id="407821.A0A087UGM5"/>
<evidence type="ECO:0000256" key="2">
    <source>
        <dbReference type="ARBA" id="ARBA00007525"/>
    </source>
</evidence>
<evidence type="ECO:0000313" key="8">
    <source>
        <dbReference type="Proteomes" id="UP000054359"/>
    </source>
</evidence>
<dbReference type="GO" id="GO:0015630">
    <property type="term" value="C:microtubule cytoskeleton"/>
    <property type="evidence" value="ECO:0007669"/>
    <property type="project" value="InterPro"/>
</dbReference>
<gene>
    <name evidence="7" type="ORF">X975_06263</name>
</gene>
<comment type="subcellular location">
    <subcellularLocation>
        <location evidence="1">Cytoplasm</location>
        <location evidence="1">Cytoskeleton</location>
    </subcellularLocation>
</comment>
<feature type="compositionally biased region" description="Low complexity" evidence="6">
    <location>
        <begin position="272"/>
        <end position="283"/>
    </location>
</feature>
<reference evidence="7 8" key="1">
    <citation type="submission" date="2013-11" db="EMBL/GenBank/DDBJ databases">
        <title>Genome sequencing of Stegodyphus mimosarum.</title>
        <authorList>
            <person name="Bechsgaard J."/>
        </authorList>
    </citation>
    <scope>NUCLEOTIDE SEQUENCE [LARGE SCALE GENOMIC DNA]</scope>
</reference>
<feature type="compositionally biased region" description="Polar residues" evidence="6">
    <location>
        <begin position="25"/>
        <end position="39"/>
    </location>
</feature>
<feature type="compositionally biased region" description="Low complexity" evidence="6">
    <location>
        <begin position="404"/>
        <end position="414"/>
    </location>
</feature>
<organism evidence="7 8">
    <name type="scientific">Stegodyphus mimosarum</name>
    <name type="common">African social velvet spider</name>
    <dbReference type="NCBI Taxonomy" id="407821"/>
    <lineage>
        <taxon>Eukaryota</taxon>
        <taxon>Metazoa</taxon>
        <taxon>Ecdysozoa</taxon>
        <taxon>Arthropoda</taxon>
        <taxon>Chelicerata</taxon>
        <taxon>Arachnida</taxon>
        <taxon>Araneae</taxon>
        <taxon>Araneomorphae</taxon>
        <taxon>Entelegynae</taxon>
        <taxon>Eresoidea</taxon>
        <taxon>Eresidae</taxon>
        <taxon>Stegodyphus</taxon>
    </lineage>
</organism>
<feature type="compositionally biased region" description="Pro residues" evidence="6">
    <location>
        <begin position="497"/>
        <end position="506"/>
    </location>
</feature>
<protein>
    <submittedName>
        <fullName evidence="7">Reticulocyte-binding protein 2-like protein a</fullName>
    </submittedName>
</protein>
<keyword evidence="5" id="KW-0206">Cytoskeleton</keyword>
<dbReference type="InterPro" id="IPR008604">
    <property type="entry name" value="MAP7_fam"/>
</dbReference>
<feature type="compositionally biased region" description="Polar residues" evidence="6">
    <location>
        <begin position="309"/>
        <end position="351"/>
    </location>
</feature>
<dbReference type="Proteomes" id="UP000054359">
    <property type="component" value="Unassembled WGS sequence"/>
</dbReference>
<dbReference type="Pfam" id="PF05672">
    <property type="entry name" value="MAP7"/>
    <property type="match status" value="1"/>
</dbReference>
<proteinExistence type="inferred from homology"/>
<comment type="similarity">
    <text evidence="2">Belongs to the MAP7 family.</text>
</comment>
<keyword evidence="8" id="KW-1185">Reference proteome</keyword>
<keyword evidence="3" id="KW-0963">Cytoplasm</keyword>
<keyword evidence="4" id="KW-0175">Coiled coil</keyword>
<evidence type="ECO:0000256" key="6">
    <source>
        <dbReference type="SAM" id="MobiDB-lite"/>
    </source>
</evidence>
<feature type="compositionally biased region" description="Basic and acidic residues" evidence="6">
    <location>
        <begin position="512"/>
        <end position="649"/>
    </location>
</feature>
<feature type="region of interest" description="Disordered" evidence="6">
    <location>
        <begin position="25"/>
        <end position="110"/>
    </location>
</feature>
<dbReference type="OrthoDB" id="6433611at2759"/>
<dbReference type="EMBL" id="KK119717">
    <property type="protein sequence ID" value="KFM76514.1"/>
    <property type="molecule type" value="Genomic_DNA"/>
</dbReference>
<feature type="compositionally biased region" description="Low complexity" evidence="6">
    <location>
        <begin position="666"/>
        <end position="682"/>
    </location>
</feature>
<feature type="compositionally biased region" description="Polar residues" evidence="6">
    <location>
        <begin position="722"/>
        <end position="731"/>
    </location>
</feature>
<name>A0A087UGM5_STEMI</name>
<sequence>MSRPPTGNRGPAKDMYWFAHGGIETNTEKCLSQQRSTTPGEGDEESNDSNSPTWKSLPDRRNFPEEQKSPSLRDASHTDGTNSGPSSLEREDRMRASEKRMAVEERKRQLWEAEQERNDALLRKHMEREAALEARRNAQRSNISFAFGSSVPRNVESLHSYQADSEKLNKSTVASGLLSKEETNETYYESRSVSPFNSSGHSFLVDSISPQSNSSQICTSYFERKTMSPPCWLVGSGALIGDNIMSRSMTASVPAPRGRRKNDLMPTVPYDRTAAPRTSAASSTRKRSVSMTRLDQLAQPRKHYVEANKANSTASSGTSSMVKDNVRSPTRPLSSASEQSGGSGRAASSVNRRMRSSPRKPRPVSIAGSVPDHRQPPELKISPIKKASYTASKKVAQTGEVKKAAPSASKSSPKAIEKVKQSSLGASSPKPGVTKATKQPSSKPATAKQAPVVKTSTPKVPSAKKSLTNKKKADILAPPSTGDISEDKTNPSAKPTISPPSSPPPDQDINAENEKNNAKRIISEEEAKAALAEKRRLAREQAEKEAELERQRLEQLKQEEEERMRKEEEEQRKMEEEQIRLAEEHRRQEEEKLRKAIEEQERKEEEEKAKREEELRLKAEQDRKAKEEAEKQRIELEEKLRKEEEERAERKKRLEKIMSRTRGKASGTSPSGSISSSDQLDSAENQNEGFSSGANSLESNEGGDLASESVSVDDNQTKTEQESVGNSTEVNPTYEVVSESESLNSNDLMMPSSETASRDNSLLIIPDKDNLIEAPSTDEQSYANNEHAIEINANATVIESTVECTDLGLDMGKKSDGILPEPEINRAVSFENLAEFKDIAKNVADEHLSDLDDEENEKVFENQQVLESHGYISSSNDFLQEPVTEAIVGQSYSVAESASRDVQDLETDLAEPTKVTDAEISKEAVDNFDVNEAFSLDAQQYADNAIEENEISNANVASCDDNAMQSNTLPTELLLPNPSISDIDPEEAISDGNPHYSVSSDMKLPDPIYETSDEGSVSFDKQQQEYSPYMLDQTSTYTEVAGVSDDVFSEQAMTHVSSVVNDVQEQPDEEINFGSSESSFQKQLLNYENQFQTDIKETKCVTQDDMYDYETSSVLQNALEQPREIGEENVVPSKSLTSSFSAVEHDIQAAEIEYQNDFDLNNEADKENRNDILHFPSSQHNPFHNSEDQRVDPFDIYSEKENIQFSTSESERFTNEVAVDLNQMHGLGVNEINMQFTENNPFSTNQSAFTFSEAEVYSDIDKKQQMLSDSEQIGDFNNQNITSESSDSADITVIKAEGSEDCIGIISSVDHDRISNDFTKQSLHNEQLRSNFEYASITDSEDSSLDSNLSQVMTVDDNKKESVEGLNHVENFSESKSVTSVSNTVEQEQSFIIEHTFNGDSLSKSNGSHFGPSEVISNGHRMESSEQFPDEISEFHDYIQLDGKDISTVDHSKSNIFENVDAIDFSKVSPDPFLAKGNSNQISGNPFLMQDDQKQVLMTPDFFN</sequence>
<dbReference type="PANTHER" id="PTHR15073:SF1">
    <property type="entry name" value="RETICULOCYTE-BINDING PROTEIN HOMOLOG 2A"/>
    <property type="match status" value="1"/>
</dbReference>